<evidence type="ECO:0000256" key="5">
    <source>
        <dbReference type="ARBA" id="ARBA00022553"/>
    </source>
</evidence>
<dbReference type="InterPro" id="IPR003594">
    <property type="entry name" value="HATPase_dom"/>
</dbReference>
<keyword evidence="11 15" id="KW-1133">Transmembrane helix</keyword>
<evidence type="ECO:0000256" key="6">
    <source>
        <dbReference type="ARBA" id="ARBA00022679"/>
    </source>
</evidence>
<dbReference type="Gene3D" id="1.10.287.130">
    <property type="match status" value="1"/>
</dbReference>
<feature type="domain" description="PAS" evidence="17">
    <location>
        <begin position="342"/>
        <end position="378"/>
    </location>
</feature>
<dbReference type="STRING" id="35752.SAMN05421541_11914"/>
<dbReference type="GO" id="GO:0000155">
    <property type="term" value="F:phosphorelay sensor kinase activity"/>
    <property type="evidence" value="ECO:0007669"/>
    <property type="project" value="InterPro"/>
</dbReference>
<evidence type="ECO:0000256" key="14">
    <source>
        <dbReference type="ARBA" id="ARBA00039401"/>
    </source>
</evidence>
<evidence type="ECO:0000313" key="18">
    <source>
        <dbReference type="EMBL" id="SFF71696.1"/>
    </source>
</evidence>
<dbReference type="GO" id="GO:0030295">
    <property type="term" value="F:protein kinase activator activity"/>
    <property type="evidence" value="ECO:0007669"/>
    <property type="project" value="TreeGrafter"/>
</dbReference>
<sequence>MTVDEERAGAGPAPRPGLRVEALRSLAFALLHLVAAFVGRLTVMDNTNLSLVWPAAGVAAVWFVAQRRSRLFTLDVTLLAAVTMALNMATGASAALAGFFVLANVVQAGVFAWLFGRWLPELWGGGGAEPISRLTHLWRLLSISAISTVCGALIGPTGLWLITGNYSVAATAVWLTRNTASMLLIGVAGLRIGHLLHRYWTGNPGRRRSALRDAWQRTPWPRRAEYLTLLVVSFAAYSVAFGLRHGLPLAFPLLTVTVWAGLRLHTSFVIAHDLMFGGLAVVFTLHGDGPFASIPSNPTRALVVQLFVGFVAVVGLAVALGRDERTRLVDDLRGARQEAADQAEVLRTVVDSMTEGLAVVDADGRYLLRNPAALELLGGVTSGTGQIRESAFYGLYRADGTLVPRGELPYQRTLATGEPHAMDIVVRNSAVPQGRTLAVHATPMPKPINGVRYAVTVFSDVTAERRQRDDLAAFAGVVAHDLNNPLTTVEGWSEELIDVPGAGAAVTRIRRAAARMRNLINDLLNYTTARDGRLDLTDVDLAPLIADIAAARADQAESTGAPAPRVTLGALPVVRADEALMRQLFENVVGNAVKYTAPGVIPQLMVYATADGDDIRVCVADNGIGIPAGQHEAVFDNFHRAHRTSDYAGTGLGLAICKRITQRHGGTITATDNPSGAGTVITVTIPLATQPSRPRPAPAPA</sequence>
<feature type="transmembrane region" description="Helical" evidence="15">
    <location>
        <begin position="267"/>
        <end position="287"/>
    </location>
</feature>
<feature type="transmembrane region" description="Helical" evidence="15">
    <location>
        <begin position="49"/>
        <end position="65"/>
    </location>
</feature>
<evidence type="ECO:0000256" key="9">
    <source>
        <dbReference type="ARBA" id="ARBA00022777"/>
    </source>
</evidence>
<dbReference type="AlphaFoldDB" id="A0A1I2L3I6"/>
<dbReference type="Proteomes" id="UP000199645">
    <property type="component" value="Unassembled WGS sequence"/>
</dbReference>
<dbReference type="SMART" id="SM00387">
    <property type="entry name" value="HATPase_c"/>
    <property type="match status" value="1"/>
</dbReference>
<dbReference type="PANTHER" id="PTHR42878:SF7">
    <property type="entry name" value="SENSOR HISTIDINE KINASE GLRK"/>
    <property type="match status" value="1"/>
</dbReference>
<dbReference type="PANTHER" id="PTHR42878">
    <property type="entry name" value="TWO-COMPONENT HISTIDINE KINASE"/>
    <property type="match status" value="1"/>
</dbReference>
<dbReference type="CDD" id="cd00082">
    <property type="entry name" value="HisKA"/>
    <property type="match status" value="1"/>
</dbReference>
<dbReference type="SUPFAM" id="SSF55785">
    <property type="entry name" value="PYP-like sensor domain (PAS domain)"/>
    <property type="match status" value="1"/>
</dbReference>
<organism evidence="18 19">
    <name type="scientific">Actinoplanes philippinensis</name>
    <dbReference type="NCBI Taxonomy" id="35752"/>
    <lineage>
        <taxon>Bacteria</taxon>
        <taxon>Bacillati</taxon>
        <taxon>Actinomycetota</taxon>
        <taxon>Actinomycetes</taxon>
        <taxon>Micromonosporales</taxon>
        <taxon>Micromonosporaceae</taxon>
        <taxon>Actinoplanes</taxon>
    </lineage>
</organism>
<keyword evidence="12" id="KW-0902">Two-component regulatory system</keyword>
<feature type="transmembrane region" description="Helical" evidence="15">
    <location>
        <begin position="299"/>
        <end position="320"/>
    </location>
</feature>
<feature type="transmembrane region" description="Helical" evidence="15">
    <location>
        <begin position="226"/>
        <end position="247"/>
    </location>
</feature>
<dbReference type="PROSITE" id="PS50112">
    <property type="entry name" value="PAS"/>
    <property type="match status" value="1"/>
</dbReference>
<dbReference type="RefSeq" id="WP_239143870.1">
    <property type="nucleotide sequence ID" value="NZ_BOMT01000077.1"/>
</dbReference>
<evidence type="ECO:0000256" key="13">
    <source>
        <dbReference type="ARBA" id="ARBA00023136"/>
    </source>
</evidence>
<gene>
    <name evidence="18" type="ORF">SAMN05421541_11914</name>
</gene>
<feature type="domain" description="Histidine kinase" evidence="16">
    <location>
        <begin position="477"/>
        <end position="689"/>
    </location>
</feature>
<dbReference type="Gene3D" id="3.30.565.10">
    <property type="entry name" value="Histidine kinase-like ATPase, C-terminal domain"/>
    <property type="match status" value="1"/>
</dbReference>
<dbReference type="Pfam" id="PF00512">
    <property type="entry name" value="HisKA"/>
    <property type="match status" value="1"/>
</dbReference>
<evidence type="ECO:0000256" key="8">
    <source>
        <dbReference type="ARBA" id="ARBA00022741"/>
    </source>
</evidence>
<reference evidence="18 19" key="1">
    <citation type="submission" date="2016-10" db="EMBL/GenBank/DDBJ databases">
        <authorList>
            <person name="de Groot N.N."/>
        </authorList>
    </citation>
    <scope>NUCLEOTIDE SEQUENCE [LARGE SCALE GENOMIC DNA]</scope>
    <source>
        <strain evidence="18 19">DSM 43019</strain>
    </source>
</reference>
<dbReference type="InterPro" id="IPR005467">
    <property type="entry name" value="His_kinase_dom"/>
</dbReference>
<dbReference type="Pfam" id="PF02518">
    <property type="entry name" value="HATPase_c"/>
    <property type="match status" value="1"/>
</dbReference>
<evidence type="ECO:0000256" key="15">
    <source>
        <dbReference type="SAM" id="Phobius"/>
    </source>
</evidence>
<evidence type="ECO:0000256" key="11">
    <source>
        <dbReference type="ARBA" id="ARBA00022989"/>
    </source>
</evidence>
<evidence type="ECO:0000256" key="3">
    <source>
        <dbReference type="ARBA" id="ARBA00004236"/>
    </source>
</evidence>
<dbReference type="EMBL" id="FONV01000019">
    <property type="protein sequence ID" value="SFF71696.1"/>
    <property type="molecule type" value="Genomic_DNA"/>
</dbReference>
<dbReference type="InterPro" id="IPR050351">
    <property type="entry name" value="BphY/WalK/GraS-like"/>
</dbReference>
<keyword evidence="5" id="KW-0597">Phosphoprotein</keyword>
<dbReference type="GO" id="GO:0007234">
    <property type="term" value="P:osmosensory signaling via phosphorelay pathway"/>
    <property type="evidence" value="ECO:0007669"/>
    <property type="project" value="TreeGrafter"/>
</dbReference>
<proteinExistence type="predicted"/>
<evidence type="ECO:0000256" key="2">
    <source>
        <dbReference type="ARBA" id="ARBA00004141"/>
    </source>
</evidence>
<evidence type="ECO:0000256" key="12">
    <source>
        <dbReference type="ARBA" id="ARBA00023012"/>
    </source>
</evidence>
<feature type="transmembrane region" description="Helical" evidence="15">
    <location>
        <begin position="137"/>
        <end position="162"/>
    </location>
</feature>
<evidence type="ECO:0000259" key="16">
    <source>
        <dbReference type="PROSITE" id="PS50109"/>
    </source>
</evidence>
<feature type="transmembrane region" description="Helical" evidence="15">
    <location>
        <begin position="182"/>
        <end position="200"/>
    </location>
</feature>
<dbReference type="SMART" id="SM00388">
    <property type="entry name" value="HisKA"/>
    <property type="match status" value="1"/>
</dbReference>
<dbReference type="Gene3D" id="3.30.450.20">
    <property type="entry name" value="PAS domain"/>
    <property type="match status" value="1"/>
</dbReference>
<evidence type="ECO:0000259" key="17">
    <source>
        <dbReference type="PROSITE" id="PS50112"/>
    </source>
</evidence>
<name>A0A1I2L3I6_9ACTN</name>
<keyword evidence="6" id="KW-0808">Transferase</keyword>
<evidence type="ECO:0000256" key="1">
    <source>
        <dbReference type="ARBA" id="ARBA00000085"/>
    </source>
</evidence>
<dbReference type="SUPFAM" id="SSF47384">
    <property type="entry name" value="Homodimeric domain of signal transducing histidine kinase"/>
    <property type="match status" value="1"/>
</dbReference>
<keyword evidence="19" id="KW-1185">Reference proteome</keyword>
<keyword evidence="13 15" id="KW-0472">Membrane</keyword>
<dbReference type="Pfam" id="PF08448">
    <property type="entry name" value="PAS_4"/>
    <property type="match status" value="1"/>
</dbReference>
<dbReference type="EC" id="2.7.13.3" evidence="4"/>
<feature type="transmembrane region" description="Helical" evidence="15">
    <location>
        <begin position="25"/>
        <end position="43"/>
    </location>
</feature>
<dbReference type="InterPro" id="IPR035965">
    <property type="entry name" value="PAS-like_dom_sf"/>
</dbReference>
<dbReference type="InterPro" id="IPR036890">
    <property type="entry name" value="HATPase_C_sf"/>
</dbReference>
<keyword evidence="7 15" id="KW-0812">Transmembrane</keyword>
<keyword evidence="9" id="KW-0418">Kinase</keyword>
<evidence type="ECO:0000256" key="4">
    <source>
        <dbReference type="ARBA" id="ARBA00012438"/>
    </source>
</evidence>
<keyword evidence="8" id="KW-0547">Nucleotide-binding</keyword>
<dbReference type="InterPro" id="IPR003661">
    <property type="entry name" value="HisK_dim/P_dom"/>
</dbReference>
<evidence type="ECO:0000256" key="7">
    <source>
        <dbReference type="ARBA" id="ARBA00022692"/>
    </source>
</evidence>
<keyword evidence="10" id="KW-0067">ATP-binding</keyword>
<dbReference type="InterPro" id="IPR036097">
    <property type="entry name" value="HisK_dim/P_sf"/>
</dbReference>
<dbReference type="SUPFAM" id="SSF55874">
    <property type="entry name" value="ATPase domain of HSP90 chaperone/DNA topoisomerase II/histidine kinase"/>
    <property type="match status" value="1"/>
</dbReference>
<dbReference type="GO" id="GO:0005886">
    <property type="term" value="C:plasma membrane"/>
    <property type="evidence" value="ECO:0007669"/>
    <property type="project" value="UniProtKB-SubCell"/>
</dbReference>
<accession>A0A1I2L3I6</accession>
<dbReference type="InterPro" id="IPR000014">
    <property type="entry name" value="PAS"/>
</dbReference>
<dbReference type="PROSITE" id="PS50109">
    <property type="entry name" value="HIS_KIN"/>
    <property type="match status" value="1"/>
</dbReference>
<dbReference type="GO" id="GO:0000156">
    <property type="term" value="F:phosphorelay response regulator activity"/>
    <property type="evidence" value="ECO:0007669"/>
    <property type="project" value="TreeGrafter"/>
</dbReference>
<comment type="catalytic activity">
    <reaction evidence="1">
        <text>ATP + protein L-histidine = ADP + protein N-phospho-L-histidine.</text>
        <dbReference type="EC" id="2.7.13.3"/>
    </reaction>
</comment>
<protein>
    <recommendedName>
        <fullName evidence="14">Sensor-like histidine kinase SenX3</fullName>
        <ecNumber evidence="4">2.7.13.3</ecNumber>
    </recommendedName>
</protein>
<evidence type="ECO:0000313" key="19">
    <source>
        <dbReference type="Proteomes" id="UP000199645"/>
    </source>
</evidence>
<dbReference type="InterPro" id="IPR013656">
    <property type="entry name" value="PAS_4"/>
</dbReference>
<evidence type="ECO:0000256" key="10">
    <source>
        <dbReference type="ARBA" id="ARBA00022840"/>
    </source>
</evidence>
<dbReference type="PRINTS" id="PR00344">
    <property type="entry name" value="BCTRLSENSOR"/>
</dbReference>
<dbReference type="InterPro" id="IPR004358">
    <property type="entry name" value="Sig_transdc_His_kin-like_C"/>
</dbReference>
<comment type="subcellular location">
    <subcellularLocation>
        <location evidence="3">Cell membrane</location>
    </subcellularLocation>
    <subcellularLocation>
        <location evidence="2">Membrane</location>
        <topology evidence="2">Multi-pass membrane protein</topology>
    </subcellularLocation>
</comment>
<dbReference type="GO" id="GO:0005524">
    <property type="term" value="F:ATP binding"/>
    <property type="evidence" value="ECO:0007669"/>
    <property type="project" value="UniProtKB-KW"/>
</dbReference>